<dbReference type="Pfam" id="PF02803">
    <property type="entry name" value="Thiolase_C"/>
    <property type="match status" value="1"/>
</dbReference>
<dbReference type="GO" id="GO:0003985">
    <property type="term" value="F:acetyl-CoA C-acetyltransferase activity"/>
    <property type="evidence" value="ECO:0007669"/>
    <property type="project" value="UniProtKB-EC"/>
</dbReference>
<evidence type="ECO:0000256" key="3">
    <source>
        <dbReference type="ARBA" id="ARBA00022679"/>
    </source>
</evidence>
<dbReference type="Pfam" id="PF00108">
    <property type="entry name" value="Thiolase_N"/>
    <property type="match status" value="1"/>
</dbReference>
<dbReference type="InterPro" id="IPR020617">
    <property type="entry name" value="Thiolase_C"/>
</dbReference>
<evidence type="ECO:0000256" key="2">
    <source>
        <dbReference type="ARBA" id="ARBA00012705"/>
    </source>
</evidence>
<evidence type="ECO:0000256" key="1">
    <source>
        <dbReference type="ARBA" id="ARBA00010982"/>
    </source>
</evidence>
<dbReference type="PIRSF" id="PIRSF000429">
    <property type="entry name" value="Ac-CoA_Ac_transf"/>
    <property type="match status" value="1"/>
</dbReference>
<feature type="compositionally biased region" description="Acidic residues" evidence="7">
    <location>
        <begin position="60"/>
        <end position="71"/>
    </location>
</feature>
<dbReference type="SUPFAM" id="SSF53901">
    <property type="entry name" value="Thiolase-like"/>
    <property type="match status" value="2"/>
</dbReference>
<dbReference type="EMBL" id="PGFE01000001">
    <property type="protein sequence ID" value="PJJ76871.1"/>
    <property type="molecule type" value="Genomic_DNA"/>
</dbReference>
<evidence type="ECO:0000256" key="6">
    <source>
        <dbReference type="RuleBase" id="RU003557"/>
    </source>
</evidence>
<evidence type="ECO:0000256" key="5">
    <source>
        <dbReference type="ARBA" id="ARBA00040529"/>
    </source>
</evidence>
<sequence length="417" mass="40801">MSRPEVVVVAARRTWIGSMGRGHAGTDAAGLAAPVLRAVHDDAAPVLRAVRDAAVHDDAGLDDAGLDDMGPDDAGPGTRGACDDVVLGSSAGPGGNVARAAALGAGLGAHVPGLTVDRQCASGLAAVLVGAQAVRDGARAVLAGGVESPSTAPARAHRTPGGLVPFDRARFTPEGWDDPDMGPAADAVARERGVGRARQDAYAVRSHARALAAHTAGRFAAETVGVPGARVPLDRDEHVRALDLRLAARLRPAFGGTATAASSAPVSDGAAAVVLVPGAARAAAGVPGLRLVAGAVRASDPRLPGLSPVPAVEAALAAAGCTVRDLAVVEVVEAFAGQVLAVTDALGLDPLGADDARVCPAGGAIALGHPWGASGAVAVVRLFTELVRGGAPAGTLGLATVAAGGGVGVAAVLEVVR</sequence>
<dbReference type="EC" id="2.3.1.9" evidence="2"/>
<protein>
    <recommendedName>
        <fullName evidence="5">Probable acetyl-CoA acetyltransferase</fullName>
        <ecNumber evidence="2">2.3.1.9</ecNumber>
    </recommendedName>
</protein>
<evidence type="ECO:0000256" key="4">
    <source>
        <dbReference type="ARBA" id="ARBA00023315"/>
    </source>
</evidence>
<reference evidence="10 11" key="1">
    <citation type="submission" date="2017-11" db="EMBL/GenBank/DDBJ databases">
        <title>Genomic Encyclopedia of Archaeal and Bacterial Type Strains, Phase II (KMG-II): From Individual Species to Whole Genera.</title>
        <authorList>
            <person name="Goeker M."/>
        </authorList>
    </citation>
    <scope>NUCLEOTIDE SEQUENCE [LARGE SCALE GENOMIC DNA]</scope>
    <source>
        <strain evidence="10 11">DSM 25478</strain>
    </source>
</reference>
<gene>
    <name evidence="10" type="ORF">CLV28_0079</name>
</gene>
<evidence type="ECO:0000256" key="7">
    <source>
        <dbReference type="SAM" id="MobiDB-lite"/>
    </source>
</evidence>
<dbReference type="NCBIfam" id="TIGR01930">
    <property type="entry name" value="AcCoA-C-Actrans"/>
    <property type="match status" value="1"/>
</dbReference>
<dbReference type="InterPro" id="IPR020616">
    <property type="entry name" value="Thiolase_N"/>
</dbReference>
<evidence type="ECO:0000259" key="9">
    <source>
        <dbReference type="Pfam" id="PF02803"/>
    </source>
</evidence>
<dbReference type="OrthoDB" id="1402717at2"/>
<feature type="domain" description="Thiolase N-terminal" evidence="8">
    <location>
        <begin position="83"/>
        <end position="277"/>
    </location>
</feature>
<dbReference type="AlphaFoldDB" id="A0A2M9CY58"/>
<keyword evidence="3 6" id="KW-0808">Transferase</keyword>
<dbReference type="Gene3D" id="3.40.47.10">
    <property type="match status" value="1"/>
</dbReference>
<dbReference type="Proteomes" id="UP000231693">
    <property type="component" value="Unassembled WGS sequence"/>
</dbReference>
<dbReference type="CDD" id="cd00751">
    <property type="entry name" value="thiolase"/>
    <property type="match status" value="1"/>
</dbReference>
<dbReference type="InterPro" id="IPR002155">
    <property type="entry name" value="Thiolase"/>
</dbReference>
<evidence type="ECO:0000313" key="11">
    <source>
        <dbReference type="Proteomes" id="UP000231693"/>
    </source>
</evidence>
<evidence type="ECO:0000313" key="10">
    <source>
        <dbReference type="EMBL" id="PJJ76871.1"/>
    </source>
</evidence>
<keyword evidence="11" id="KW-1185">Reference proteome</keyword>
<dbReference type="RefSeq" id="WP_100421355.1">
    <property type="nucleotide sequence ID" value="NZ_BOOX01000015.1"/>
</dbReference>
<dbReference type="InterPro" id="IPR016039">
    <property type="entry name" value="Thiolase-like"/>
</dbReference>
<accession>A0A2M9CY58</accession>
<proteinExistence type="inferred from homology"/>
<dbReference type="PANTHER" id="PTHR18919:SF107">
    <property type="entry name" value="ACETYL-COA ACETYLTRANSFERASE, CYTOSOLIC"/>
    <property type="match status" value="1"/>
</dbReference>
<keyword evidence="4 6" id="KW-0012">Acyltransferase</keyword>
<feature type="region of interest" description="Disordered" evidence="7">
    <location>
        <begin position="60"/>
        <end position="79"/>
    </location>
</feature>
<organism evidence="10 11">
    <name type="scientific">Sediminihabitans luteus</name>
    <dbReference type="NCBI Taxonomy" id="1138585"/>
    <lineage>
        <taxon>Bacteria</taxon>
        <taxon>Bacillati</taxon>
        <taxon>Actinomycetota</taxon>
        <taxon>Actinomycetes</taxon>
        <taxon>Micrococcales</taxon>
        <taxon>Cellulomonadaceae</taxon>
        <taxon>Sediminihabitans</taxon>
    </lineage>
</organism>
<name>A0A2M9CY58_9CELL</name>
<feature type="domain" description="Thiolase C-terminal" evidence="9">
    <location>
        <begin position="292"/>
        <end position="414"/>
    </location>
</feature>
<dbReference type="PANTHER" id="PTHR18919">
    <property type="entry name" value="ACETYL-COA C-ACYLTRANSFERASE"/>
    <property type="match status" value="1"/>
</dbReference>
<evidence type="ECO:0000259" key="8">
    <source>
        <dbReference type="Pfam" id="PF00108"/>
    </source>
</evidence>
<comment type="caution">
    <text evidence="10">The sequence shown here is derived from an EMBL/GenBank/DDBJ whole genome shotgun (WGS) entry which is preliminary data.</text>
</comment>
<comment type="similarity">
    <text evidence="1 6">Belongs to the thiolase-like superfamily. Thiolase family.</text>
</comment>